<evidence type="ECO:0000259" key="4">
    <source>
        <dbReference type="Pfam" id="PF00707"/>
    </source>
</evidence>
<dbReference type="AlphaFoldDB" id="A0A6P8J1J2"/>
<evidence type="ECO:0000313" key="6">
    <source>
        <dbReference type="Proteomes" id="UP000515163"/>
    </source>
</evidence>
<dbReference type="GeneID" id="116307633"/>
<evidence type="ECO:0000256" key="1">
    <source>
        <dbReference type="ARBA" id="ARBA00005439"/>
    </source>
</evidence>
<dbReference type="InterPro" id="IPR019815">
    <property type="entry name" value="Translation_initiation_fac_3_C"/>
</dbReference>
<dbReference type="NCBIfam" id="TIGR00168">
    <property type="entry name" value="infC"/>
    <property type="match status" value="1"/>
</dbReference>
<evidence type="ECO:0000259" key="5">
    <source>
        <dbReference type="Pfam" id="PF05198"/>
    </source>
</evidence>
<dbReference type="GO" id="GO:0003743">
    <property type="term" value="F:translation initiation factor activity"/>
    <property type="evidence" value="ECO:0007669"/>
    <property type="project" value="UniProtKB-KW"/>
</dbReference>
<reference evidence="7" key="1">
    <citation type="submission" date="2025-08" db="UniProtKB">
        <authorList>
            <consortium name="RefSeq"/>
        </authorList>
    </citation>
    <scope>IDENTIFICATION</scope>
    <source>
        <tissue evidence="7">Tentacle</tissue>
    </source>
</reference>
<feature type="domain" description="Translation initiation factor 3 N-terminal" evidence="5">
    <location>
        <begin position="85"/>
        <end position="153"/>
    </location>
</feature>
<dbReference type="GO" id="GO:0043022">
    <property type="term" value="F:ribosome binding"/>
    <property type="evidence" value="ECO:0007669"/>
    <property type="project" value="TreeGrafter"/>
</dbReference>
<gene>
    <name evidence="7" type="primary">LOC116307633</name>
</gene>
<organism evidence="6 7">
    <name type="scientific">Actinia tenebrosa</name>
    <name type="common">Australian red waratah sea anemone</name>
    <dbReference type="NCBI Taxonomy" id="6105"/>
    <lineage>
        <taxon>Eukaryota</taxon>
        <taxon>Metazoa</taxon>
        <taxon>Cnidaria</taxon>
        <taxon>Anthozoa</taxon>
        <taxon>Hexacorallia</taxon>
        <taxon>Actiniaria</taxon>
        <taxon>Actiniidae</taxon>
        <taxon>Actinia</taxon>
    </lineage>
</organism>
<dbReference type="Gene3D" id="3.30.110.10">
    <property type="entry name" value="Translation initiation factor 3 (IF-3), C-terminal domain"/>
    <property type="match status" value="1"/>
</dbReference>
<dbReference type="GO" id="GO:0005739">
    <property type="term" value="C:mitochondrion"/>
    <property type="evidence" value="ECO:0007669"/>
    <property type="project" value="TreeGrafter"/>
</dbReference>
<dbReference type="KEGG" id="aten:116307633"/>
<keyword evidence="6" id="KW-1185">Reference proteome</keyword>
<sequence>MWRFAGVFRIHNSLIQARYRSLSSVFTKVVTVSFDCLSEDHHIRVLCSGLSRRFMLIDGTKNNIRNFHVRNCVLFSKGIHENPRNQNIKAKTVLLIDSDGEKLGTVSLNEALDKAKEKSLHLVEIERQKSLKPAVCKLFSPKMIFESEKRAKHNSHGAKQKELTITGKIAPQDLKWKIQKIYDFLKNGNSVKLSIRRKPYQKISQEEKLEIVKKVVEEIQDVGIMEGEPKVIGALALGCHFKPFTQRVNQKNSR</sequence>
<dbReference type="InterPro" id="IPR001288">
    <property type="entry name" value="Translation_initiation_fac_3"/>
</dbReference>
<proteinExistence type="inferred from homology"/>
<accession>A0A6P8J1J2</accession>
<dbReference type="InterPro" id="IPR019814">
    <property type="entry name" value="Translation_initiation_fac_3_N"/>
</dbReference>
<dbReference type="SUPFAM" id="SSF55200">
    <property type="entry name" value="Translation initiation factor IF3, C-terminal domain"/>
    <property type="match status" value="1"/>
</dbReference>
<dbReference type="InterPro" id="IPR036787">
    <property type="entry name" value="T_IF-3_N_sf"/>
</dbReference>
<name>A0A6P8J1J2_ACTTE</name>
<dbReference type="GO" id="GO:0070124">
    <property type="term" value="P:mitochondrial translational initiation"/>
    <property type="evidence" value="ECO:0007669"/>
    <property type="project" value="TreeGrafter"/>
</dbReference>
<dbReference type="Proteomes" id="UP000515163">
    <property type="component" value="Unplaced"/>
</dbReference>
<dbReference type="InterPro" id="IPR036788">
    <property type="entry name" value="T_IF-3_C_sf"/>
</dbReference>
<dbReference type="Gene3D" id="3.10.20.80">
    <property type="entry name" value="Translation initiation factor 3 (IF-3), N-terminal domain"/>
    <property type="match status" value="1"/>
</dbReference>
<dbReference type="RefSeq" id="XP_031573766.1">
    <property type="nucleotide sequence ID" value="XM_031717906.1"/>
</dbReference>
<evidence type="ECO:0000256" key="2">
    <source>
        <dbReference type="ARBA" id="ARBA00022540"/>
    </source>
</evidence>
<dbReference type="InParanoid" id="A0A6P8J1J2"/>
<evidence type="ECO:0000256" key="3">
    <source>
        <dbReference type="ARBA" id="ARBA00022917"/>
    </source>
</evidence>
<feature type="domain" description="Translation initiation factor 3 C-terminal" evidence="4">
    <location>
        <begin position="160"/>
        <end position="233"/>
    </location>
</feature>
<dbReference type="GO" id="GO:0032790">
    <property type="term" value="P:ribosome disassembly"/>
    <property type="evidence" value="ECO:0007669"/>
    <property type="project" value="TreeGrafter"/>
</dbReference>
<dbReference type="Pfam" id="PF00707">
    <property type="entry name" value="IF3_C"/>
    <property type="match status" value="1"/>
</dbReference>
<evidence type="ECO:0000313" key="7">
    <source>
        <dbReference type="RefSeq" id="XP_031573766.1"/>
    </source>
</evidence>
<keyword evidence="3" id="KW-0648">Protein biosynthesis</keyword>
<dbReference type="PANTHER" id="PTHR10938:SF0">
    <property type="entry name" value="TRANSLATION INITIATION FACTOR IF-3, MITOCHONDRIAL"/>
    <property type="match status" value="1"/>
</dbReference>
<protein>
    <submittedName>
        <fullName evidence="7">Uncharacterized protein LOC116307633</fullName>
    </submittedName>
</protein>
<comment type="similarity">
    <text evidence="1">Belongs to the IF-3 family.</text>
</comment>
<dbReference type="Pfam" id="PF05198">
    <property type="entry name" value="IF3_N"/>
    <property type="match status" value="1"/>
</dbReference>
<dbReference type="SUPFAM" id="SSF54364">
    <property type="entry name" value="Translation initiation factor IF3, N-terminal domain"/>
    <property type="match status" value="1"/>
</dbReference>
<dbReference type="OrthoDB" id="21573at2759"/>
<keyword evidence="2" id="KW-0396">Initiation factor</keyword>
<dbReference type="PANTHER" id="PTHR10938">
    <property type="entry name" value="TRANSLATION INITIATION FACTOR IF-3"/>
    <property type="match status" value="1"/>
</dbReference>